<comment type="caution">
    <text evidence="1">The sequence shown here is derived from an EMBL/GenBank/DDBJ whole genome shotgun (WGS) entry which is preliminary data.</text>
</comment>
<dbReference type="STRING" id="411471.SUBVAR_06979"/>
<dbReference type="AlphaFoldDB" id="D1PRF0"/>
<proteinExistence type="predicted"/>
<evidence type="ECO:0000313" key="2">
    <source>
        <dbReference type="Proteomes" id="UP000003438"/>
    </source>
</evidence>
<protein>
    <submittedName>
        <fullName evidence="1">Uncharacterized protein</fullName>
    </submittedName>
</protein>
<dbReference type="RefSeq" id="WP_007048328.1">
    <property type="nucleotide sequence ID" value="NZ_GG704771.1"/>
</dbReference>
<dbReference type="Proteomes" id="UP000003438">
    <property type="component" value="Unassembled WGS sequence"/>
</dbReference>
<name>D1PRF0_9FIRM</name>
<reference evidence="1" key="1">
    <citation type="submission" date="2009-12" db="EMBL/GenBank/DDBJ databases">
        <authorList>
            <person name="Weinstock G."/>
            <person name="Sodergren E."/>
            <person name="Clifton S."/>
            <person name="Fulton L."/>
            <person name="Fulton B."/>
            <person name="Courtney L."/>
            <person name="Fronick C."/>
            <person name="Harrison M."/>
            <person name="Strong C."/>
            <person name="Farmer C."/>
            <person name="Delahaunty K."/>
            <person name="Markovic C."/>
            <person name="Hall O."/>
            <person name="Minx P."/>
            <person name="Tomlinson C."/>
            <person name="Mitreva M."/>
            <person name="Nelson J."/>
            <person name="Hou S."/>
            <person name="Wollam A."/>
            <person name="Pepin K.H."/>
            <person name="Johnson M."/>
            <person name="Bhonagiri V."/>
            <person name="Nash W.E."/>
            <person name="Warren W."/>
            <person name="Chinwalla A."/>
            <person name="Mardis E.R."/>
            <person name="Wilson R.K."/>
        </authorList>
    </citation>
    <scope>NUCLEOTIDE SEQUENCE [LARGE SCALE GENOMIC DNA]</scope>
    <source>
        <strain evidence="1">DSM 15176</strain>
    </source>
</reference>
<accession>D1PRF0</accession>
<keyword evidence="2" id="KW-1185">Reference proteome</keyword>
<dbReference type="EMBL" id="ACBY02000060">
    <property type="protein sequence ID" value="EFB74676.1"/>
    <property type="molecule type" value="Genomic_DNA"/>
</dbReference>
<gene>
    <name evidence="1" type="ORF">SUBVAR_06979</name>
</gene>
<sequence>MGTALRTAGGGTGAKEMLCGNYYYPGEGNAITCGFYYLTKDGAYGDPNIDSSVAGEYLEIRASRDGSSWSKGAEVTAKKPFSGVLYTSPSNGIYQESQDVTYDSGDTVIDFYSKVGKFILEIK</sequence>
<dbReference type="HOGENOM" id="CLU_2014072_0_0_9"/>
<organism evidence="1 2">
    <name type="scientific">Subdoligranulum variabile DSM 15176</name>
    <dbReference type="NCBI Taxonomy" id="411471"/>
    <lineage>
        <taxon>Bacteria</taxon>
        <taxon>Bacillati</taxon>
        <taxon>Bacillota</taxon>
        <taxon>Clostridia</taxon>
        <taxon>Eubacteriales</taxon>
        <taxon>Oscillospiraceae</taxon>
        <taxon>Subdoligranulum</taxon>
    </lineage>
</organism>
<evidence type="ECO:0000313" key="1">
    <source>
        <dbReference type="EMBL" id="EFB74676.1"/>
    </source>
</evidence>